<feature type="compositionally biased region" description="Low complexity" evidence="1">
    <location>
        <begin position="223"/>
        <end position="239"/>
    </location>
</feature>
<dbReference type="OrthoDB" id="9758406at2"/>
<dbReference type="EMBL" id="CP015401">
    <property type="protein sequence ID" value="ANU56203.1"/>
    <property type="molecule type" value="Genomic_DNA"/>
</dbReference>
<evidence type="ECO:0000313" key="3">
    <source>
        <dbReference type="EMBL" id="ANU56203.1"/>
    </source>
</evidence>
<feature type="signal peptide" evidence="2">
    <location>
        <begin position="1"/>
        <end position="23"/>
    </location>
</feature>
<evidence type="ECO:0000313" key="4">
    <source>
        <dbReference type="Proteomes" id="UP000092631"/>
    </source>
</evidence>
<accession>A0A1C7GV90</accession>
<name>A0A1C7GV90_9BACE</name>
<evidence type="ECO:0000256" key="2">
    <source>
        <dbReference type="SAM" id="SignalP"/>
    </source>
</evidence>
<keyword evidence="2" id="KW-0732">Signal</keyword>
<sequence length="428" mass="48376">MKTYQTVILLCFFSMLFYNCSLPADDEEKRGLNGEDTITSELPWEGETDKFTINSKGIHLNDPQEDAGTAYVTIPSTSVKNTRWEFGVHLTFNPSANNYARFYLTSSSNILSGDLNGYYIQIGGTKDNVTLYRQNGEQSKLLASGRELMKGDSSPKLYIKVECDNNGYWTFWTRRESENEYVKEKQIKDTDIQTSRYCGIYCIYTKTRCKGFTFHHIQLSNDVETNTTPDETPDNPGTDLPDNPDTPESPELPEDVRGMLLFNEIMYNNATDGAEYVEIYNPTEQAIILPALYLYKMYESGTVYSTTILSNEESSDPLTIPSKGYLCFSKYPGKVIRKHKVNGENLIEITKFPALNNDGGYLALSSSKKPEKGHTFDTCCFRDEMHDSDNQKTTGISLEKKSPELSSLNKNWRSSKHATGGTPGIKNR</sequence>
<reference evidence="4" key="1">
    <citation type="submission" date="2016-04" db="EMBL/GenBank/DDBJ databases">
        <title>Complete Genome Sequences of Twelve Strains of a Stable Defined Moderately Diverse Mouse Microbiota 2 (sDMDMm2).</title>
        <authorList>
            <person name="Uchimura Y."/>
            <person name="Wyss M."/>
            <person name="Brugiroux S."/>
            <person name="Limenitakis J.P."/>
            <person name="Stecher B."/>
            <person name="McCoy K.D."/>
            <person name="Macpherson A.J."/>
        </authorList>
    </citation>
    <scope>NUCLEOTIDE SEQUENCE [LARGE SCALE GENOMIC DNA]</scope>
    <source>
        <strain evidence="4">I48</strain>
    </source>
</reference>
<organism evidence="3 4">
    <name type="scientific">Bacteroides caecimuris</name>
    <dbReference type="NCBI Taxonomy" id="1796613"/>
    <lineage>
        <taxon>Bacteria</taxon>
        <taxon>Pseudomonadati</taxon>
        <taxon>Bacteroidota</taxon>
        <taxon>Bacteroidia</taxon>
        <taxon>Bacteroidales</taxon>
        <taxon>Bacteroidaceae</taxon>
        <taxon>Bacteroides</taxon>
    </lineage>
</organism>
<dbReference type="GeneID" id="82185575"/>
<proteinExistence type="predicted"/>
<dbReference type="KEGG" id="bcae:A4V03_00310"/>
<dbReference type="AlphaFoldDB" id="A0A1C7GV90"/>
<feature type="region of interest" description="Disordered" evidence="1">
    <location>
        <begin position="223"/>
        <end position="253"/>
    </location>
</feature>
<feature type="region of interest" description="Disordered" evidence="1">
    <location>
        <begin position="389"/>
        <end position="428"/>
    </location>
</feature>
<evidence type="ECO:0000256" key="1">
    <source>
        <dbReference type="SAM" id="MobiDB-lite"/>
    </source>
</evidence>
<dbReference type="RefSeq" id="WP_065537507.1">
    <property type="nucleotide sequence ID" value="NZ_CAPDLJ010000031.1"/>
</dbReference>
<dbReference type="Gene3D" id="2.60.120.560">
    <property type="entry name" value="Exo-inulinase, domain 1"/>
    <property type="match status" value="1"/>
</dbReference>
<keyword evidence="4" id="KW-1185">Reference proteome</keyword>
<dbReference type="STRING" id="1796613.A4V03_00310"/>
<dbReference type="Proteomes" id="UP000092631">
    <property type="component" value="Chromosome"/>
</dbReference>
<feature type="chain" id="PRO_5043321408" evidence="2">
    <location>
        <begin position="24"/>
        <end position="428"/>
    </location>
</feature>
<gene>
    <name evidence="3" type="ORF">A4V03_00310</name>
</gene>
<protein>
    <submittedName>
        <fullName evidence="3">Uncharacterized protein</fullName>
    </submittedName>
</protein>